<evidence type="ECO:0000313" key="2">
    <source>
        <dbReference type="Proteomes" id="UP000199421"/>
    </source>
</evidence>
<protein>
    <submittedName>
        <fullName evidence="1">Uncharacterized protein</fullName>
    </submittedName>
</protein>
<dbReference type="EMBL" id="FOAF01000012">
    <property type="protein sequence ID" value="SEM42062.1"/>
    <property type="molecule type" value="Genomic_DNA"/>
</dbReference>
<evidence type="ECO:0000313" key="1">
    <source>
        <dbReference type="EMBL" id="SEM42062.1"/>
    </source>
</evidence>
<gene>
    <name evidence="1" type="ORF">SAMN05661044_05143</name>
</gene>
<organism evidence="1 2">
    <name type="scientific">Olivibacter domesticus</name>
    <name type="common">Pseudosphingobacterium domesticum</name>
    <dbReference type="NCBI Taxonomy" id="407022"/>
    <lineage>
        <taxon>Bacteria</taxon>
        <taxon>Pseudomonadati</taxon>
        <taxon>Bacteroidota</taxon>
        <taxon>Sphingobacteriia</taxon>
        <taxon>Sphingobacteriales</taxon>
        <taxon>Sphingobacteriaceae</taxon>
        <taxon>Olivibacter</taxon>
    </lineage>
</organism>
<dbReference type="STRING" id="407022.SAMN05661044_05143"/>
<dbReference type="Proteomes" id="UP000199421">
    <property type="component" value="Unassembled WGS sequence"/>
</dbReference>
<name>A0A1H7Y7B8_OLID1</name>
<proteinExistence type="predicted"/>
<dbReference type="AlphaFoldDB" id="A0A1H7Y7B8"/>
<sequence>MNKSQSPNFKNGKYHNLSFTPTMAKGDSFLRILKEQLHKPKTVVPSYTIPSVITLISLILIKDGSLGRIFHGIIGGDHRFHQRDGLLQQV</sequence>
<accession>A0A1H7Y7B8</accession>
<keyword evidence="2" id="KW-1185">Reference proteome</keyword>
<reference evidence="2" key="1">
    <citation type="submission" date="2016-10" db="EMBL/GenBank/DDBJ databases">
        <authorList>
            <person name="Varghese N."/>
            <person name="Submissions S."/>
        </authorList>
    </citation>
    <scope>NUCLEOTIDE SEQUENCE [LARGE SCALE GENOMIC DNA]</scope>
    <source>
        <strain evidence="2">DSM 18733</strain>
    </source>
</reference>